<protein>
    <submittedName>
        <fullName evidence="2">Uncharacterized protein</fullName>
    </submittedName>
</protein>
<comment type="caution">
    <text evidence="2">The sequence shown here is derived from an EMBL/GenBank/DDBJ whole genome shotgun (WGS) entry which is preliminary data.</text>
</comment>
<sequence length="100" mass="11407">MRPVSNPPWDDAGPPARHPACARPSTLHPFIDHTEIPSNTVGAHAECHVRKHRHRRDLECLAEKFFVCSRAGYRRSIRNCAAPIQFLATTIRRRDPMQTT</sequence>
<name>A0A834HUP5_RHYFE</name>
<accession>A0A834HUP5</accession>
<gene>
    <name evidence="3" type="ORF">GWI33_021406</name>
    <name evidence="2" type="ORF">GWI33_021407</name>
</gene>
<reference evidence="2" key="1">
    <citation type="submission" date="2020-08" db="EMBL/GenBank/DDBJ databases">
        <title>Genome sequencing and assembly of the red palm weevil Rhynchophorus ferrugineus.</title>
        <authorList>
            <person name="Dias G.B."/>
            <person name="Bergman C.M."/>
            <person name="Manee M."/>
        </authorList>
    </citation>
    <scope>NUCLEOTIDE SEQUENCE</scope>
    <source>
        <strain evidence="2">AA-2017</strain>
        <tissue evidence="2">Whole larva</tissue>
    </source>
</reference>
<evidence type="ECO:0000256" key="1">
    <source>
        <dbReference type="SAM" id="MobiDB-lite"/>
    </source>
</evidence>
<dbReference type="Proteomes" id="UP000625711">
    <property type="component" value="Unassembled WGS sequence"/>
</dbReference>
<evidence type="ECO:0000313" key="2">
    <source>
        <dbReference type="EMBL" id="KAF7265150.1"/>
    </source>
</evidence>
<organism evidence="2 4">
    <name type="scientific">Rhynchophorus ferrugineus</name>
    <name type="common">Red palm weevil</name>
    <name type="synonym">Curculio ferrugineus</name>
    <dbReference type="NCBI Taxonomy" id="354439"/>
    <lineage>
        <taxon>Eukaryota</taxon>
        <taxon>Metazoa</taxon>
        <taxon>Ecdysozoa</taxon>
        <taxon>Arthropoda</taxon>
        <taxon>Hexapoda</taxon>
        <taxon>Insecta</taxon>
        <taxon>Pterygota</taxon>
        <taxon>Neoptera</taxon>
        <taxon>Endopterygota</taxon>
        <taxon>Coleoptera</taxon>
        <taxon>Polyphaga</taxon>
        <taxon>Cucujiformia</taxon>
        <taxon>Curculionidae</taxon>
        <taxon>Dryophthorinae</taxon>
        <taxon>Rhynchophorus</taxon>
    </lineage>
</organism>
<evidence type="ECO:0000313" key="4">
    <source>
        <dbReference type="Proteomes" id="UP000625711"/>
    </source>
</evidence>
<keyword evidence="4" id="KW-1185">Reference proteome</keyword>
<evidence type="ECO:0000313" key="3">
    <source>
        <dbReference type="EMBL" id="KAF7265151.1"/>
    </source>
</evidence>
<dbReference type="EMBL" id="JAACXV010014661">
    <property type="protein sequence ID" value="KAF7265150.1"/>
    <property type="molecule type" value="Genomic_DNA"/>
</dbReference>
<dbReference type="AlphaFoldDB" id="A0A834HUP5"/>
<feature type="region of interest" description="Disordered" evidence="1">
    <location>
        <begin position="1"/>
        <end position="24"/>
    </location>
</feature>
<dbReference type="EMBL" id="JAACXV010014659">
    <property type="protein sequence ID" value="KAF7265151.1"/>
    <property type="molecule type" value="Genomic_DNA"/>
</dbReference>
<proteinExistence type="predicted"/>